<feature type="domain" description="Wadjet protein JetD C-terminal" evidence="1">
    <location>
        <begin position="262"/>
        <end position="399"/>
    </location>
</feature>
<proteinExistence type="predicted"/>
<name>A0AAW6D7F3_9FIRM</name>
<accession>A0AAW6D7F3</accession>
<dbReference type="AlphaFoldDB" id="A0AAW6D7F3"/>
<dbReference type="Proteomes" id="UP001210809">
    <property type="component" value="Unassembled WGS sequence"/>
</dbReference>
<evidence type="ECO:0000259" key="1">
    <source>
        <dbReference type="Pfam" id="PF09983"/>
    </source>
</evidence>
<organism evidence="2 3">
    <name type="scientific">[Eubacterium] siraeum</name>
    <dbReference type="NCBI Taxonomy" id="39492"/>
    <lineage>
        <taxon>Bacteria</taxon>
        <taxon>Bacillati</taxon>
        <taxon>Bacillota</taxon>
        <taxon>Clostridia</taxon>
        <taxon>Eubacteriales</taxon>
        <taxon>Oscillospiraceae</taxon>
        <taxon>Oscillospiraceae incertae sedis</taxon>
    </lineage>
</organism>
<dbReference type="Pfam" id="PF09983">
    <property type="entry name" value="JetD_C"/>
    <property type="match status" value="1"/>
</dbReference>
<gene>
    <name evidence="2" type="ORF">PNE09_11535</name>
</gene>
<sequence length="406" mass="47479">MDNESVILNRLLDKFEDRTPGSNRRVMIDFGKSDIKIPDIESGEYRGFREDMLRLKSRGFIELDWTRKNYLIKSVWLNLENVNTVYEYLKRENRASKVGRVIELIDKTLVRIDSDWLRTYLLSSREYMRENNKLTGVWGKKQPFLNNFLSALVGINDLHGSSISMRAFSINIYSDSKFFEREMKPFVITVIKNNEPDLKGIDEISDREVLAQVGIIMMSEIFEFCGNVRINFVGGTVDFSPIKNGACVLDESVSDICSIDIFDTDRIIFIENKTNYTEYCLNRQTDRELVVYHGGFYSPKHGEFFRKLCDGKDIPAYLWSDIDYGGFRMFMRLKKNIVPSLEPLNMNIDSFERYKEKGLKRDDKYIMTLQKLTEDPDYSVFYEVISAIINSKVTVEQECFLEKEKC</sequence>
<dbReference type="EMBL" id="JAQLXW010000019">
    <property type="protein sequence ID" value="MDB8004687.1"/>
    <property type="molecule type" value="Genomic_DNA"/>
</dbReference>
<evidence type="ECO:0000313" key="3">
    <source>
        <dbReference type="Proteomes" id="UP001210809"/>
    </source>
</evidence>
<dbReference type="InterPro" id="IPR024534">
    <property type="entry name" value="JetD_C"/>
</dbReference>
<protein>
    <submittedName>
        <fullName evidence="2">DUF2220 family protein</fullName>
    </submittedName>
</protein>
<comment type="caution">
    <text evidence="2">The sequence shown here is derived from an EMBL/GenBank/DDBJ whole genome shotgun (WGS) entry which is preliminary data.</text>
</comment>
<evidence type="ECO:0000313" key="2">
    <source>
        <dbReference type="EMBL" id="MDB8004687.1"/>
    </source>
</evidence>
<dbReference type="Gene3D" id="3.40.1360.10">
    <property type="match status" value="1"/>
</dbReference>
<reference evidence="2" key="1">
    <citation type="submission" date="2023-01" db="EMBL/GenBank/DDBJ databases">
        <title>Human gut microbiome strain richness.</title>
        <authorList>
            <person name="Chen-Liaw A."/>
        </authorList>
    </citation>
    <scope>NUCLEOTIDE SEQUENCE</scope>
    <source>
        <strain evidence="2">1001283st1_G1_1001283B150217_161031</strain>
    </source>
</reference>